<dbReference type="InterPro" id="IPR011051">
    <property type="entry name" value="RmlC_Cupin_sf"/>
</dbReference>
<dbReference type="Gene3D" id="2.60.120.10">
    <property type="entry name" value="Jelly Rolls"/>
    <property type="match status" value="1"/>
</dbReference>
<dbReference type="Pfam" id="PF07883">
    <property type="entry name" value="Cupin_2"/>
    <property type="match status" value="1"/>
</dbReference>
<feature type="region of interest" description="Disordered" evidence="1">
    <location>
        <begin position="1"/>
        <end position="22"/>
    </location>
</feature>
<evidence type="ECO:0000313" key="4">
    <source>
        <dbReference type="Proteomes" id="UP000011550"/>
    </source>
</evidence>
<evidence type="ECO:0000259" key="2">
    <source>
        <dbReference type="Pfam" id="PF07883"/>
    </source>
</evidence>
<dbReference type="STRING" id="662479.C440_09893"/>
<dbReference type="PATRIC" id="fig|662479.7.peg.2006"/>
<feature type="domain" description="Cupin type-2" evidence="2">
    <location>
        <begin position="60"/>
        <end position="126"/>
    </location>
</feature>
<accession>M0ICJ8</accession>
<proteinExistence type="predicted"/>
<comment type="caution">
    <text evidence="3">The sequence shown here is derived from an EMBL/GenBank/DDBJ whole genome shotgun (WGS) entry which is preliminary data.</text>
</comment>
<dbReference type="SUPFAM" id="SSF51182">
    <property type="entry name" value="RmlC-like cupins"/>
    <property type="match status" value="1"/>
</dbReference>
<evidence type="ECO:0000256" key="1">
    <source>
        <dbReference type="SAM" id="MobiDB-lite"/>
    </source>
</evidence>
<evidence type="ECO:0000313" key="3">
    <source>
        <dbReference type="EMBL" id="ELZ94481.1"/>
    </source>
</evidence>
<dbReference type="InterPro" id="IPR013096">
    <property type="entry name" value="Cupin_2"/>
</dbReference>
<organism evidence="3 4">
    <name type="scientific">Haloferax mucosum ATCC BAA-1512</name>
    <dbReference type="NCBI Taxonomy" id="662479"/>
    <lineage>
        <taxon>Archaea</taxon>
        <taxon>Methanobacteriati</taxon>
        <taxon>Methanobacteriota</taxon>
        <taxon>Stenosarchaea group</taxon>
        <taxon>Halobacteria</taxon>
        <taxon>Halobacteriales</taxon>
        <taxon>Haloferacaceae</taxon>
        <taxon>Haloferax</taxon>
    </lineage>
</organism>
<name>M0ICJ8_9EURY</name>
<reference evidence="3 4" key="1">
    <citation type="journal article" date="2014" name="PLoS Genet.">
        <title>Phylogenetically driven sequencing of extremely halophilic archaea reveals strategies for static and dynamic osmo-response.</title>
        <authorList>
            <person name="Becker E.A."/>
            <person name="Seitzer P.M."/>
            <person name="Tritt A."/>
            <person name="Larsen D."/>
            <person name="Krusor M."/>
            <person name="Yao A.I."/>
            <person name="Wu D."/>
            <person name="Madern D."/>
            <person name="Eisen J.A."/>
            <person name="Darling A.E."/>
            <person name="Facciotti M.T."/>
        </authorList>
    </citation>
    <scope>NUCLEOTIDE SEQUENCE [LARGE SCALE GENOMIC DNA]</scope>
    <source>
        <strain evidence="3 4">ATCC BAA-1512</strain>
    </source>
</reference>
<dbReference type="EMBL" id="AOLN01000012">
    <property type="protein sequence ID" value="ELZ94481.1"/>
    <property type="molecule type" value="Genomic_DNA"/>
</dbReference>
<dbReference type="Proteomes" id="UP000011550">
    <property type="component" value="Unassembled WGS sequence"/>
</dbReference>
<dbReference type="AlphaFoldDB" id="M0ICJ8"/>
<feature type="region of interest" description="Disordered" evidence="1">
    <location>
        <begin position="38"/>
        <end position="58"/>
    </location>
</feature>
<dbReference type="InterPro" id="IPR014710">
    <property type="entry name" value="RmlC-like_jellyroll"/>
</dbReference>
<gene>
    <name evidence="3" type="ORF">C440_09893</name>
</gene>
<keyword evidence="4" id="KW-1185">Reference proteome</keyword>
<feature type="compositionally biased region" description="Basic and acidic residues" evidence="1">
    <location>
        <begin position="9"/>
        <end position="20"/>
    </location>
</feature>
<protein>
    <submittedName>
        <fullName evidence="3">Cupin</fullName>
    </submittedName>
</protein>
<sequence length="132" mass="14385">MVQVQYHSENTRVESERETTKSMSEIELAELANVWQGSTGSPRTLFETDDPASQTGSYVLQPDERVPAEGWTSHEGDEISVILDGEIELVIPEGRHTVSAGTLSVIPSGVEHYSVNDTDGPVRLIYTVLGGL</sequence>